<reference evidence="8 9" key="1">
    <citation type="submission" date="2019-03" db="EMBL/GenBank/DDBJ databases">
        <title>Genomics of glacier-inhabiting Cryobacterium strains.</title>
        <authorList>
            <person name="Liu Q."/>
            <person name="Xin Y.-H."/>
        </authorList>
    </citation>
    <scope>NUCLEOTIDE SEQUENCE [LARGE SCALE GENOMIC DNA]</scope>
    <source>
        <strain evidence="8 9">Sr59</strain>
    </source>
</reference>
<feature type="domain" description="EamA" evidence="7">
    <location>
        <begin position="144"/>
        <end position="276"/>
    </location>
</feature>
<keyword evidence="4 6" id="KW-1133">Transmembrane helix</keyword>
<evidence type="ECO:0000256" key="1">
    <source>
        <dbReference type="ARBA" id="ARBA00004141"/>
    </source>
</evidence>
<protein>
    <submittedName>
        <fullName evidence="8">EamA family transporter</fullName>
    </submittedName>
</protein>
<dbReference type="InterPro" id="IPR000620">
    <property type="entry name" value="EamA_dom"/>
</dbReference>
<feature type="transmembrane region" description="Helical" evidence="6">
    <location>
        <begin position="144"/>
        <end position="163"/>
    </location>
</feature>
<feature type="transmembrane region" description="Helical" evidence="6">
    <location>
        <begin position="90"/>
        <end position="112"/>
    </location>
</feature>
<accession>A0A4R9BG94</accession>
<keyword evidence="3 6" id="KW-0812">Transmembrane</keyword>
<feature type="transmembrane region" description="Helical" evidence="6">
    <location>
        <begin position="119"/>
        <end position="138"/>
    </location>
</feature>
<feature type="transmembrane region" description="Helical" evidence="6">
    <location>
        <begin position="206"/>
        <end position="228"/>
    </location>
</feature>
<comment type="caution">
    <text evidence="8">The sequence shown here is derived from an EMBL/GenBank/DDBJ whole genome shotgun (WGS) entry which is preliminary data.</text>
</comment>
<evidence type="ECO:0000259" key="7">
    <source>
        <dbReference type="Pfam" id="PF00892"/>
    </source>
</evidence>
<dbReference type="GO" id="GO:0016020">
    <property type="term" value="C:membrane"/>
    <property type="evidence" value="ECO:0007669"/>
    <property type="project" value="UniProtKB-SubCell"/>
</dbReference>
<dbReference type="PANTHER" id="PTHR32322:SF2">
    <property type="entry name" value="EAMA DOMAIN-CONTAINING PROTEIN"/>
    <property type="match status" value="1"/>
</dbReference>
<organism evidence="8 9">
    <name type="scientific">Cryobacterium lactosi</name>
    <dbReference type="NCBI Taxonomy" id="1259202"/>
    <lineage>
        <taxon>Bacteria</taxon>
        <taxon>Bacillati</taxon>
        <taxon>Actinomycetota</taxon>
        <taxon>Actinomycetes</taxon>
        <taxon>Micrococcales</taxon>
        <taxon>Microbacteriaceae</taxon>
        <taxon>Cryobacterium</taxon>
    </lineage>
</organism>
<feature type="transmembrane region" description="Helical" evidence="6">
    <location>
        <begin position="260"/>
        <end position="277"/>
    </location>
</feature>
<proteinExistence type="inferred from homology"/>
<feature type="transmembrane region" description="Helical" evidence="6">
    <location>
        <begin position="35"/>
        <end position="53"/>
    </location>
</feature>
<dbReference type="AlphaFoldDB" id="A0A4R9BG94"/>
<feature type="transmembrane region" description="Helical" evidence="6">
    <location>
        <begin position="175"/>
        <end position="194"/>
    </location>
</feature>
<dbReference type="InterPro" id="IPR037185">
    <property type="entry name" value="EmrE-like"/>
</dbReference>
<dbReference type="EMBL" id="SOHM01000048">
    <property type="protein sequence ID" value="TFD83742.1"/>
    <property type="molecule type" value="Genomic_DNA"/>
</dbReference>
<dbReference type="PANTHER" id="PTHR32322">
    <property type="entry name" value="INNER MEMBRANE TRANSPORTER"/>
    <property type="match status" value="1"/>
</dbReference>
<keyword evidence="5 6" id="KW-0472">Membrane</keyword>
<dbReference type="InterPro" id="IPR050638">
    <property type="entry name" value="AA-Vitamin_Transporters"/>
</dbReference>
<dbReference type="Proteomes" id="UP000298468">
    <property type="component" value="Unassembled WGS sequence"/>
</dbReference>
<evidence type="ECO:0000256" key="4">
    <source>
        <dbReference type="ARBA" id="ARBA00022989"/>
    </source>
</evidence>
<dbReference type="Pfam" id="PF00892">
    <property type="entry name" value="EamA"/>
    <property type="match status" value="2"/>
</dbReference>
<evidence type="ECO:0000256" key="2">
    <source>
        <dbReference type="ARBA" id="ARBA00007362"/>
    </source>
</evidence>
<feature type="transmembrane region" description="Helical" evidence="6">
    <location>
        <begin position="235"/>
        <end position="254"/>
    </location>
</feature>
<evidence type="ECO:0000256" key="6">
    <source>
        <dbReference type="SAM" id="Phobius"/>
    </source>
</evidence>
<feature type="transmembrane region" description="Helical" evidence="6">
    <location>
        <begin position="65"/>
        <end position="84"/>
    </location>
</feature>
<evidence type="ECO:0000256" key="3">
    <source>
        <dbReference type="ARBA" id="ARBA00022692"/>
    </source>
</evidence>
<sequence length="298" mass="30869">MEATSKWVLVTAIAPIAWGTTYFVTREFLPADYPFYGAVFRALPAGILLLLVARARPRGAWWWKAAVLGTLNVGLFFVLLYVTAQLLPSSLASTVMAVSPVALMLLAWPLLGERPRLRAIVGALAGIAGVSLMLLTSAGAVNPLGVLASVAAMSSSAVGFVLTKRWAPTTNIVALTSWQLIAGGLIVLPVAILLEGAPPPLTGSKLAGFAYVSVIATAVAFTAWFAGLRHLRASSVGLIGLLNPVSGVLLGVVAAGEVLGGRQVAGLALVVAGMLIGQRGAPRLARWAAARRVRHLAG</sequence>
<evidence type="ECO:0000313" key="9">
    <source>
        <dbReference type="Proteomes" id="UP000298468"/>
    </source>
</evidence>
<dbReference type="RefSeq" id="WP_134642735.1">
    <property type="nucleotide sequence ID" value="NZ_SOHM01000048.1"/>
</dbReference>
<feature type="domain" description="EamA" evidence="7">
    <location>
        <begin position="6"/>
        <end position="134"/>
    </location>
</feature>
<comment type="similarity">
    <text evidence="2">Belongs to the EamA transporter family.</text>
</comment>
<gene>
    <name evidence="8" type="ORF">E3T61_20760</name>
</gene>
<dbReference type="Gene3D" id="1.10.3730.20">
    <property type="match status" value="1"/>
</dbReference>
<evidence type="ECO:0000256" key="5">
    <source>
        <dbReference type="ARBA" id="ARBA00023136"/>
    </source>
</evidence>
<keyword evidence="9" id="KW-1185">Reference proteome</keyword>
<dbReference type="SUPFAM" id="SSF103481">
    <property type="entry name" value="Multidrug resistance efflux transporter EmrE"/>
    <property type="match status" value="2"/>
</dbReference>
<evidence type="ECO:0000313" key="8">
    <source>
        <dbReference type="EMBL" id="TFD83742.1"/>
    </source>
</evidence>
<comment type="subcellular location">
    <subcellularLocation>
        <location evidence="1">Membrane</location>
        <topology evidence="1">Multi-pass membrane protein</topology>
    </subcellularLocation>
</comment>
<name>A0A4R9BG94_9MICO</name>
<dbReference type="OrthoDB" id="5430053at2"/>